<feature type="active site" description="Glycyl thioester intermediate" evidence="4">
    <location>
        <position position="1005"/>
    </location>
</feature>
<gene>
    <name evidence="9" type="primary">LOC117367044</name>
</gene>
<evidence type="ECO:0000256" key="5">
    <source>
        <dbReference type="PROSITE-ProRule" id="PRU00235"/>
    </source>
</evidence>
<protein>
    <submittedName>
        <fullName evidence="9">Probable E3 ubiquitin-protein ligase HERC6 isoform X1</fullName>
    </submittedName>
</protein>
<sequence>MYWWGSGWPGLADEPPGEAVGLRQLPHGERVREVACGSGHCLFLLEDGTVTSCGHNRRGQLGRRSQDGGAQRGQIQALEAQSIIHVSCGKEHSLAVCSRGCVFSWGAGSEGQLGTGQFKEQSLIPKKIDGIFNVKVIQVACGHYHSIALLKDGRLYSWGQNKNGQLGLGKGFSSQASPQRVTSLEGIPLAQVAAGGAHSLALSLSGAVFGWGRNNAGQLGFNHVGQKAGQLKPYLVAALQNLGGIYISCGDEHSAVLTRDGSVFTFGDNTHGQLGHSPTSQSAGPQKIDGINGHVSQIACGSYHTLAFVFTSGRMVSVGRRHFDHVAACDETQLLPEQQAHVFDISSLVTANDQERIHIKRIFAGGCTNFVSTFTEPQVAAFTDVTLSVENLQKISSIDRTSVRRWMAAKLGSEEHQEAKREISLIFSSAACLTGSFIRLSYDSPLGTSSINVDSKAAREIFDELTKQDWIVAMISYCLEKHLLPALPSVASHREALSIFLLLPQCSVMHKAEKCVALVTPFADAVNQLSQSSFSTLEKCWSSLQASSLNEMVAMLKQTVMCMLQNWKYSLLEVRNTKTLLNMMKKLYKANMKANYILPINKFYIEELTQNVDIIVDVSNWYWWLKSDDSQDEDKCPVVFCRFPFVISWLAKIQILHSDSLIRKEDAVIAARGQFLQSMLHGSGELPKMPIFFLRVNRKNLVEDVFHKLSTVEDCSLRMELVVEFVGEPGLDLGGIRREFFLIIFEEIIQPDYGMFMFCDSLSPMWFPSNPSIEKKKYFLFGILCGLAVFNYTVIYLPFPLAFYKKILDKKLTLEDMKEFQPTIGRSLQYILDCAYDDPEKNPDVYFSIPWDNKEVDLIPNGSSIVVDNSNKHDYVDKYIDYVFNKSVTEVFEAFKRGFYKVCDRQILQFFQPQELMEVVTGNADYDWIKFEKNTVYWGIFEPSHPTIQMFWKVFHELPLPEKMGFLLFLTGIDKVPLLGMDVLKMRITSHATLSVNHLPEAQTCFQILFLPLYHTREVLKEKLLMAISFNRGFGKI</sequence>
<feature type="repeat" description="RCC1" evidence="5">
    <location>
        <begin position="100"/>
        <end position="152"/>
    </location>
</feature>
<dbReference type="AlphaFoldDB" id="A0A6P8SAL9"/>
<dbReference type="GO" id="GO:0016567">
    <property type="term" value="P:protein ubiquitination"/>
    <property type="evidence" value="ECO:0007669"/>
    <property type="project" value="TreeGrafter"/>
</dbReference>
<dbReference type="Pfam" id="PF00632">
    <property type="entry name" value="HECT"/>
    <property type="match status" value="1"/>
</dbReference>
<keyword evidence="1" id="KW-0808">Transferase</keyword>
<dbReference type="Pfam" id="PF25390">
    <property type="entry name" value="WD40_RLD"/>
    <property type="match status" value="1"/>
</dbReference>
<dbReference type="SUPFAM" id="SSF56204">
    <property type="entry name" value="Hect, E3 ligase catalytic domain"/>
    <property type="match status" value="1"/>
</dbReference>
<feature type="repeat" description="RCC1" evidence="5">
    <location>
        <begin position="153"/>
        <end position="205"/>
    </location>
</feature>
<feature type="transmembrane region" description="Helical" evidence="6">
    <location>
        <begin position="778"/>
        <end position="804"/>
    </location>
</feature>
<dbReference type="PRINTS" id="PR00633">
    <property type="entry name" value="RCCNDNSATION"/>
</dbReference>
<feature type="repeat" description="RCC1" evidence="5">
    <location>
        <begin position="1"/>
        <end position="47"/>
    </location>
</feature>
<dbReference type="GO" id="GO:0061630">
    <property type="term" value="F:ubiquitin protein ligase activity"/>
    <property type="evidence" value="ECO:0007669"/>
    <property type="project" value="TreeGrafter"/>
</dbReference>
<dbReference type="GO" id="GO:0006511">
    <property type="term" value="P:ubiquitin-dependent protein catabolic process"/>
    <property type="evidence" value="ECO:0007669"/>
    <property type="project" value="TreeGrafter"/>
</dbReference>
<reference evidence="9" key="1">
    <citation type="submission" date="2025-08" db="UniProtKB">
        <authorList>
            <consortium name="RefSeq"/>
        </authorList>
    </citation>
    <scope>IDENTIFICATION</scope>
</reference>
<keyword evidence="6" id="KW-0472">Membrane</keyword>
<dbReference type="Proteomes" id="UP000515159">
    <property type="component" value="Chromosome 1"/>
</dbReference>
<dbReference type="PANTHER" id="PTHR45622">
    <property type="entry name" value="UBIQUITIN-PROTEIN LIGASE E3A-RELATED"/>
    <property type="match status" value="1"/>
</dbReference>
<dbReference type="KEGG" id="gsh:117367044"/>
<dbReference type="InParanoid" id="A0A6P8SAL9"/>
<dbReference type="OrthoDB" id="8068875at2759"/>
<evidence type="ECO:0000256" key="2">
    <source>
        <dbReference type="ARBA" id="ARBA00022737"/>
    </source>
</evidence>
<dbReference type="InterPro" id="IPR058923">
    <property type="entry name" value="RCC1-like_dom"/>
</dbReference>
<keyword evidence="8" id="KW-1185">Reference proteome</keyword>
<dbReference type="RefSeq" id="XP_033815142.1">
    <property type="nucleotide sequence ID" value="XM_033959251.1"/>
</dbReference>
<keyword evidence="6" id="KW-0812">Transmembrane</keyword>
<dbReference type="InterPro" id="IPR035983">
    <property type="entry name" value="Hect_E3_ubiquitin_ligase"/>
</dbReference>
<feature type="repeat" description="RCC1" evidence="5">
    <location>
        <begin position="261"/>
        <end position="311"/>
    </location>
</feature>
<feature type="repeat" description="RCC1" evidence="5">
    <location>
        <begin position="206"/>
        <end position="260"/>
    </location>
</feature>
<dbReference type="InterPro" id="IPR009091">
    <property type="entry name" value="RCC1/BLIP-II"/>
</dbReference>
<dbReference type="FunCoup" id="A0A6P8SAL9">
    <property type="interactions" value="651"/>
</dbReference>
<keyword evidence="2" id="KW-0677">Repeat</keyword>
<dbReference type="Gene3D" id="2.130.10.30">
    <property type="entry name" value="Regulator of chromosome condensation 1/beta-lactamase-inhibitor protein II"/>
    <property type="match status" value="2"/>
</dbReference>
<organism evidence="8 9">
    <name type="scientific">Geotrypetes seraphini</name>
    <name type="common">Gaboon caecilian</name>
    <name type="synonym">Caecilia seraphini</name>
    <dbReference type="NCBI Taxonomy" id="260995"/>
    <lineage>
        <taxon>Eukaryota</taxon>
        <taxon>Metazoa</taxon>
        <taxon>Chordata</taxon>
        <taxon>Craniata</taxon>
        <taxon>Vertebrata</taxon>
        <taxon>Euteleostomi</taxon>
        <taxon>Amphibia</taxon>
        <taxon>Gymnophiona</taxon>
        <taxon>Geotrypetes</taxon>
    </lineage>
</organism>
<dbReference type="SUPFAM" id="SSF50985">
    <property type="entry name" value="RCC1/BLIP-II"/>
    <property type="match status" value="1"/>
</dbReference>
<dbReference type="PROSITE" id="PS50237">
    <property type="entry name" value="HECT"/>
    <property type="match status" value="1"/>
</dbReference>
<dbReference type="Gene3D" id="3.30.2160.10">
    <property type="entry name" value="Hect, E3 ligase catalytic domain"/>
    <property type="match status" value="1"/>
</dbReference>
<dbReference type="GO" id="GO:0005737">
    <property type="term" value="C:cytoplasm"/>
    <property type="evidence" value="ECO:0007669"/>
    <property type="project" value="TreeGrafter"/>
</dbReference>
<evidence type="ECO:0000313" key="8">
    <source>
        <dbReference type="Proteomes" id="UP000515159"/>
    </source>
</evidence>
<dbReference type="InterPro" id="IPR000569">
    <property type="entry name" value="HECT_dom"/>
</dbReference>
<evidence type="ECO:0000256" key="4">
    <source>
        <dbReference type="PROSITE-ProRule" id="PRU00104"/>
    </source>
</evidence>
<dbReference type="PROSITE" id="PS00626">
    <property type="entry name" value="RCC1_2"/>
    <property type="match status" value="3"/>
</dbReference>
<dbReference type="FunFam" id="3.30.2410.10:FF:000003">
    <property type="entry name" value="probable E3 ubiquitin-protein ligase HERC4 isoform X1"/>
    <property type="match status" value="1"/>
</dbReference>
<dbReference type="InterPro" id="IPR051709">
    <property type="entry name" value="Ub-ligase/GTPase-reg"/>
</dbReference>
<keyword evidence="6" id="KW-1133">Transmembrane helix</keyword>
<dbReference type="SMART" id="SM00119">
    <property type="entry name" value="HECTc"/>
    <property type="match status" value="1"/>
</dbReference>
<keyword evidence="3 4" id="KW-0833">Ubl conjugation pathway</keyword>
<proteinExistence type="predicted"/>
<dbReference type="GeneID" id="117367044"/>
<name>A0A6P8SAL9_GEOSA</name>
<evidence type="ECO:0000256" key="6">
    <source>
        <dbReference type="SAM" id="Phobius"/>
    </source>
</evidence>
<feature type="domain" description="HECT" evidence="7">
    <location>
        <begin position="713"/>
        <end position="1037"/>
    </location>
</feature>
<accession>A0A6P8SAL9</accession>
<evidence type="ECO:0000256" key="1">
    <source>
        <dbReference type="ARBA" id="ARBA00022679"/>
    </source>
</evidence>
<feature type="repeat" description="RCC1" evidence="5">
    <location>
        <begin position="48"/>
        <end position="99"/>
    </location>
</feature>
<evidence type="ECO:0000256" key="3">
    <source>
        <dbReference type="ARBA" id="ARBA00022786"/>
    </source>
</evidence>
<dbReference type="PROSITE" id="PS50012">
    <property type="entry name" value="RCC1_3"/>
    <property type="match status" value="6"/>
</dbReference>
<evidence type="ECO:0000313" key="9">
    <source>
        <dbReference type="RefSeq" id="XP_033815142.1"/>
    </source>
</evidence>
<dbReference type="Gene3D" id="3.30.2410.10">
    <property type="entry name" value="Hect, E3 ligase catalytic domain"/>
    <property type="match status" value="1"/>
</dbReference>
<dbReference type="Gene3D" id="3.90.1750.10">
    <property type="entry name" value="Hect, E3 ligase catalytic domains"/>
    <property type="match status" value="1"/>
</dbReference>
<dbReference type="CDD" id="cd00078">
    <property type="entry name" value="HECTc"/>
    <property type="match status" value="1"/>
</dbReference>
<dbReference type="PANTHER" id="PTHR45622:SF11">
    <property type="entry name" value="E3 UBIQUITIN-PROTEIN LIGASE HERC6-RELATED"/>
    <property type="match status" value="1"/>
</dbReference>
<evidence type="ECO:0000259" key="7">
    <source>
        <dbReference type="PROSITE" id="PS50237"/>
    </source>
</evidence>
<dbReference type="InterPro" id="IPR000408">
    <property type="entry name" value="Reg_chr_condens"/>
</dbReference>